<dbReference type="Proteomes" id="UP001054925">
    <property type="component" value="Unassembled WGS sequence"/>
</dbReference>
<accession>A0AAV5GB10</accession>
<evidence type="ECO:0000313" key="2">
    <source>
        <dbReference type="Proteomes" id="UP001054925"/>
    </source>
</evidence>
<evidence type="ECO:0008006" key="3">
    <source>
        <dbReference type="Google" id="ProtNLM"/>
    </source>
</evidence>
<dbReference type="NCBIfam" id="TIGR03882">
    <property type="entry name" value="cyclo_dehyd_2"/>
    <property type="match status" value="1"/>
</dbReference>
<dbReference type="InterPro" id="IPR022291">
    <property type="entry name" value="Bacteriocin_synth_cyclodeHase"/>
</dbReference>
<organism evidence="1 2">
    <name type="scientific">Corynebacterium ammoniagenes</name>
    <name type="common">Brevibacterium ammoniagenes</name>
    <dbReference type="NCBI Taxonomy" id="1697"/>
    <lineage>
        <taxon>Bacteria</taxon>
        <taxon>Bacillati</taxon>
        <taxon>Actinomycetota</taxon>
        <taxon>Actinomycetes</taxon>
        <taxon>Mycobacteriales</taxon>
        <taxon>Corynebacteriaceae</taxon>
        <taxon>Corynebacterium</taxon>
    </lineage>
</organism>
<evidence type="ECO:0000313" key="1">
    <source>
        <dbReference type="EMBL" id="GJN43490.1"/>
    </source>
</evidence>
<dbReference type="Gene3D" id="3.40.50.720">
    <property type="entry name" value="NAD(P)-binding Rossmann-like Domain"/>
    <property type="match status" value="1"/>
</dbReference>
<protein>
    <recommendedName>
        <fullName evidence="3">Bacteriocin biosynthesis cyclodehydratase domain-containing protein</fullName>
    </recommendedName>
</protein>
<name>A0AAV5GB10_CORAM</name>
<proteinExistence type="predicted"/>
<gene>
    <name evidence="1" type="ORF">CAT723_19690</name>
</gene>
<reference evidence="1" key="1">
    <citation type="submission" date="2021-12" db="EMBL/GenBank/DDBJ databases">
        <title>Draft genome sequence of Corynebacterium ammoniagenes strain T-723.</title>
        <authorList>
            <person name="Matsuzawa M."/>
            <person name="Hiratani M."/>
            <person name="Abe I."/>
            <person name="Tsuji Y."/>
            <person name="Nakamura J."/>
        </authorList>
    </citation>
    <scope>NUCLEOTIDE SEQUENCE</scope>
    <source>
        <strain evidence="1">T-723</strain>
    </source>
</reference>
<comment type="caution">
    <text evidence="1">The sequence shown here is derived from an EMBL/GenBank/DDBJ whole genome shotgun (WGS) entry which is preliminary data.</text>
</comment>
<dbReference type="EMBL" id="BQKK01000005">
    <property type="protein sequence ID" value="GJN43490.1"/>
    <property type="molecule type" value="Genomic_DNA"/>
</dbReference>
<sequence length="288" mass="31639">MVDVDISERTHFILSPDIGIFLRDSTHIQFGLDSTRAGIIESPNAALLVDVLRTAQHDQPRTQFQWERTFAAAGMTMLAARSLLHDLVEYRIMRALHTSPRIVVLGDSPLAASIRQMCFARGLGVRSPLDWESLQVYLSTMEPGTVVLAIDQLHQAPEIAAALHALPDACSWMPISIVDARGFIGPLRIKGSGPCPLCFELHRAAFDPRWAVITRQLATTTIAPDEQVLAAVTAQAAVIIDWLAGRPLPPGAPHRRFYAGELFDIDIYGKSQHQLVGPHQQCPACFNA</sequence>
<dbReference type="AlphaFoldDB" id="A0AAV5GB10"/>
<dbReference type="RefSeq" id="WP_003847420.1">
    <property type="nucleotide sequence ID" value="NZ_BQKK01000005.1"/>
</dbReference>